<organism evidence="1 2">
    <name type="scientific">Micromonospora qiuiae</name>
    <dbReference type="NCBI Taxonomy" id="502268"/>
    <lineage>
        <taxon>Bacteria</taxon>
        <taxon>Bacillati</taxon>
        <taxon>Actinomycetota</taxon>
        <taxon>Actinomycetes</taxon>
        <taxon>Micromonosporales</taxon>
        <taxon>Micromonosporaceae</taxon>
        <taxon>Micromonospora</taxon>
    </lineage>
</organism>
<name>A0ABQ4JFC8_9ACTN</name>
<gene>
    <name evidence="1" type="ORF">Vqi01_41500</name>
</gene>
<protein>
    <recommendedName>
        <fullName evidence="3">YCII-related domain-containing protein</fullName>
    </recommendedName>
</protein>
<dbReference type="RefSeq" id="WP_204036474.1">
    <property type="nucleotide sequence ID" value="NZ_BOPC01000059.1"/>
</dbReference>
<reference evidence="1 2" key="1">
    <citation type="submission" date="2021-01" db="EMBL/GenBank/DDBJ databases">
        <title>Whole genome shotgun sequence of Verrucosispora qiuiae NBRC 106684.</title>
        <authorList>
            <person name="Komaki H."/>
            <person name="Tamura T."/>
        </authorList>
    </citation>
    <scope>NUCLEOTIDE SEQUENCE [LARGE SCALE GENOMIC DNA]</scope>
    <source>
        <strain evidence="1 2">NBRC 106684</strain>
    </source>
</reference>
<sequence length="74" mass="7331">MDVGDPAADDGGVGAAVERGAVAVFVLTTDVGSENGPKISGAGVFLTRADAEEAQSLLAAKVAACWIETLPVAM</sequence>
<evidence type="ECO:0000313" key="1">
    <source>
        <dbReference type="EMBL" id="GIJ28988.1"/>
    </source>
</evidence>
<accession>A0ABQ4JFC8</accession>
<evidence type="ECO:0000313" key="2">
    <source>
        <dbReference type="Proteomes" id="UP000653076"/>
    </source>
</evidence>
<dbReference type="Proteomes" id="UP000653076">
    <property type="component" value="Unassembled WGS sequence"/>
</dbReference>
<proteinExistence type="predicted"/>
<dbReference type="EMBL" id="BOPC01000059">
    <property type="protein sequence ID" value="GIJ28988.1"/>
    <property type="molecule type" value="Genomic_DNA"/>
</dbReference>
<keyword evidence="2" id="KW-1185">Reference proteome</keyword>
<comment type="caution">
    <text evidence="1">The sequence shown here is derived from an EMBL/GenBank/DDBJ whole genome shotgun (WGS) entry which is preliminary data.</text>
</comment>
<evidence type="ECO:0008006" key="3">
    <source>
        <dbReference type="Google" id="ProtNLM"/>
    </source>
</evidence>